<reference evidence="3" key="1">
    <citation type="submission" date="2017-09" db="EMBL/GenBank/DDBJ databases">
        <authorList>
            <person name="Varghese N."/>
            <person name="Submissions S."/>
        </authorList>
    </citation>
    <scope>NUCLEOTIDE SEQUENCE [LARGE SCALE GENOMIC DNA]</scope>
    <source>
        <strain evidence="3">CGMCC 1.12461</strain>
    </source>
</reference>
<dbReference type="Proteomes" id="UP000219353">
    <property type="component" value="Unassembled WGS sequence"/>
</dbReference>
<proteinExistence type="predicted"/>
<gene>
    <name evidence="2" type="ORF">SAMN06297280_3416</name>
</gene>
<dbReference type="AlphaFoldDB" id="A0A285JDX1"/>
<name>A0A285JDX1_9GAMM</name>
<keyword evidence="3" id="KW-1185">Reference proteome</keyword>
<protein>
    <recommendedName>
        <fullName evidence="4">YARHG domain-containing protein</fullName>
    </recommendedName>
</protein>
<evidence type="ECO:0008006" key="4">
    <source>
        <dbReference type="Google" id="ProtNLM"/>
    </source>
</evidence>
<evidence type="ECO:0000313" key="3">
    <source>
        <dbReference type="Proteomes" id="UP000219353"/>
    </source>
</evidence>
<sequence>MFKKTIFIAGLLFIYSTAASGEESENVVKKSRNGYCHYQTSDFYTRTMHFEKFETLAACIASGGKFPPTNKVNNATPEVKMSNSMICHDKNSAFYEQTKNFVAFENLENCRANGGK</sequence>
<keyword evidence="1" id="KW-0732">Signal</keyword>
<feature type="signal peptide" evidence="1">
    <location>
        <begin position="1"/>
        <end position="21"/>
    </location>
</feature>
<evidence type="ECO:0000313" key="2">
    <source>
        <dbReference type="EMBL" id="SNY58480.1"/>
    </source>
</evidence>
<organism evidence="2 3">
    <name type="scientific">Arsukibacterium tuosuense</name>
    <dbReference type="NCBI Taxonomy" id="1323745"/>
    <lineage>
        <taxon>Bacteria</taxon>
        <taxon>Pseudomonadati</taxon>
        <taxon>Pseudomonadota</taxon>
        <taxon>Gammaproteobacteria</taxon>
        <taxon>Chromatiales</taxon>
        <taxon>Chromatiaceae</taxon>
        <taxon>Arsukibacterium</taxon>
    </lineage>
</organism>
<dbReference type="OrthoDB" id="5196645at2"/>
<evidence type="ECO:0000256" key="1">
    <source>
        <dbReference type="SAM" id="SignalP"/>
    </source>
</evidence>
<feature type="chain" id="PRO_5012696080" description="YARHG domain-containing protein" evidence="1">
    <location>
        <begin position="22"/>
        <end position="116"/>
    </location>
</feature>
<dbReference type="EMBL" id="OBEB01000008">
    <property type="protein sequence ID" value="SNY58480.1"/>
    <property type="molecule type" value="Genomic_DNA"/>
</dbReference>
<accession>A0A285JDX1</accession>
<dbReference type="RefSeq" id="WP_097112602.1">
    <property type="nucleotide sequence ID" value="NZ_OBEB01000008.1"/>
</dbReference>